<keyword evidence="7" id="KW-0472">Membrane</keyword>
<keyword evidence="5 7" id="KW-0906">Nuclear pore complex</keyword>
<comment type="subcellular location">
    <subcellularLocation>
        <location evidence="7">Nucleus</location>
        <location evidence="7">Nuclear pore complex</location>
    </subcellularLocation>
    <subcellularLocation>
        <location evidence="7">Nucleus membrane</location>
    </subcellularLocation>
</comment>
<reference evidence="9" key="2">
    <citation type="submission" date="2023-06" db="EMBL/GenBank/DDBJ databases">
        <authorList>
            <consortium name="Lawrence Berkeley National Laboratory"/>
            <person name="Haridas S."/>
            <person name="Hensen N."/>
            <person name="Bonometti L."/>
            <person name="Westerberg I."/>
            <person name="Brannstrom I.O."/>
            <person name="Guillou S."/>
            <person name="Cros-Aarteil S."/>
            <person name="Calhoun S."/>
            <person name="Kuo A."/>
            <person name="Mondo S."/>
            <person name="Pangilinan J."/>
            <person name="Riley R."/>
            <person name="Labutti K."/>
            <person name="Andreopoulos B."/>
            <person name="Lipzen A."/>
            <person name="Chen C."/>
            <person name="Yanf M."/>
            <person name="Daum C."/>
            <person name="Ng V."/>
            <person name="Clum A."/>
            <person name="Steindorff A."/>
            <person name="Ohm R."/>
            <person name="Martin F."/>
            <person name="Silar P."/>
            <person name="Natvig D."/>
            <person name="Lalanne C."/>
            <person name="Gautier V."/>
            <person name="Ament-Velasquez S.L."/>
            <person name="Kruys A."/>
            <person name="Hutchinson M.I."/>
            <person name="Powell A.J."/>
            <person name="Barry K."/>
            <person name="Miller A.N."/>
            <person name="Grigoriev I.V."/>
            <person name="Debuchy R."/>
            <person name="Gladieux P."/>
            <person name="Thoren M.H."/>
            <person name="Johannesson H."/>
        </authorList>
    </citation>
    <scope>NUCLEOTIDE SEQUENCE</scope>
    <source>
        <strain evidence="9">SMH4131-1</strain>
    </source>
</reference>
<sequence>MAPAFDLPLGSDDDSLPSRAQSPIRGGHDRETVIFAPVGAVGRNTVMLTTYPAPARVDMASLEATYQESNIKVSDEVEFFAAELDRYNTDLRGSPAEKRAQVFKLVDSYHTYTRKKADKLRDRQSNQRSARKGRWQRGPSADMDIDEVDGVNVAAGSEELQKVEEEAQTWDLLRRLLPLRYREPTTLPTKTTQRDPSTQSRGQWWDDFMVSDSVARERKIILEWLQSGATTSRPPIDEVVSELQQNAERGDILAHGWLHTRHKLKLQKSVNGFQGVLDPNDPGVGVSHLGSNTLVTQLDPDAITRQARKVESQDEFFERAIWLGCFEMLRRGCSMTEIREWCSVRTELWRAASLAPLPLSNPEDEDQSEFDPASLVLWKRMCLASARDGGSSDYDRAVYGLLAGDMPSVEKVCKTWDDFLFANYSALLRAQFDSFLIKGGGEGTERISKQFIQYDAVTPLHDPVNMNKRIIGNLEKDPRTSAEASRILKILQGAIISNELDRHLYHQGILLAKHANQRQKSKLIFESTAVLPRDFNPDRYFDLSDHHNMRILAHVLIIVTTLDRLGGFEKDDGPLQYLYRLQENIIASYVSYLRLAHLEEMVPLYSSKLYGVRLYETLSRNIIHITDTEARLHQLTIMRKLGLDLAEFAKTQPQIFLGDLDDQSRRCEAKGKFVILEKGPATLKYGRIVKPDFFGEDAEFVDYEDELIIRSMEWLMLVPGLFKETCVYAIRAYKYFLKRMRLRAARALSERVPGRRIVQHKTSIPINGADDDFGPSWFDHFTNGKSNPDFINECNTDMDELTSTVRNMWELECLVKALDSMETLSSLAGITREETNASREMWQHASNEVRKAKACMQPILRGWLLTANEDDQDYQDLREAYIPETVLAFVSSLHFVGTSLSRDNLLECMELAATIAEKGSDVAQEFIKCGRMKELVEAFASCSKALAIWTSDKKGSQPNSKKMREMGWSRELWSVKP</sequence>
<dbReference type="Proteomes" id="UP001286456">
    <property type="component" value="Unassembled WGS sequence"/>
</dbReference>
<dbReference type="Pfam" id="PF04121">
    <property type="entry name" value="Nup84_Nup100"/>
    <property type="match status" value="1"/>
</dbReference>
<dbReference type="GO" id="GO:0006406">
    <property type="term" value="P:mRNA export from nucleus"/>
    <property type="evidence" value="ECO:0007669"/>
    <property type="project" value="TreeGrafter"/>
</dbReference>
<comment type="caution">
    <text evidence="9">The sequence shown here is derived from an EMBL/GenBank/DDBJ whole genome shotgun (WGS) entry which is preliminary data.</text>
</comment>
<comment type="similarity">
    <text evidence="7">Belongs to the nucleoporin Nup84/Nup107 family.</text>
</comment>
<evidence type="ECO:0000256" key="6">
    <source>
        <dbReference type="ARBA" id="ARBA00023242"/>
    </source>
</evidence>
<dbReference type="PANTHER" id="PTHR13003:SF2">
    <property type="entry name" value="NUCLEAR PORE COMPLEX PROTEIN NUP107"/>
    <property type="match status" value="1"/>
</dbReference>
<comment type="subunit">
    <text evidence="7">Part of the nuclear pore complex (NPC).</text>
</comment>
<evidence type="ECO:0000256" key="8">
    <source>
        <dbReference type="SAM" id="MobiDB-lite"/>
    </source>
</evidence>
<dbReference type="GO" id="GO:0000973">
    <property type="term" value="P:post-transcriptional tethering of RNA polymerase II gene DNA at nuclear periphery"/>
    <property type="evidence" value="ECO:0007669"/>
    <property type="project" value="TreeGrafter"/>
</dbReference>
<accession>A0AAE0J6Y4</accession>
<name>A0AAE0J6Y4_9PEZI</name>
<evidence type="ECO:0000313" key="9">
    <source>
        <dbReference type="EMBL" id="KAK3337371.1"/>
    </source>
</evidence>
<dbReference type="AlphaFoldDB" id="A0AAE0J6Y4"/>
<feature type="region of interest" description="Disordered" evidence="8">
    <location>
        <begin position="953"/>
        <end position="977"/>
    </location>
</feature>
<protein>
    <recommendedName>
        <fullName evidence="7">Nuclear pore complex protein</fullName>
    </recommendedName>
</protein>
<reference evidence="9" key="1">
    <citation type="journal article" date="2023" name="Mol. Phylogenet. Evol.">
        <title>Genome-scale phylogeny and comparative genomics of the fungal order Sordariales.</title>
        <authorList>
            <person name="Hensen N."/>
            <person name="Bonometti L."/>
            <person name="Westerberg I."/>
            <person name="Brannstrom I.O."/>
            <person name="Guillou S."/>
            <person name="Cros-Aarteil S."/>
            <person name="Calhoun S."/>
            <person name="Haridas S."/>
            <person name="Kuo A."/>
            <person name="Mondo S."/>
            <person name="Pangilinan J."/>
            <person name="Riley R."/>
            <person name="LaButti K."/>
            <person name="Andreopoulos B."/>
            <person name="Lipzen A."/>
            <person name="Chen C."/>
            <person name="Yan M."/>
            <person name="Daum C."/>
            <person name="Ng V."/>
            <person name="Clum A."/>
            <person name="Steindorff A."/>
            <person name="Ohm R.A."/>
            <person name="Martin F."/>
            <person name="Silar P."/>
            <person name="Natvig D.O."/>
            <person name="Lalanne C."/>
            <person name="Gautier V."/>
            <person name="Ament-Velasquez S.L."/>
            <person name="Kruys A."/>
            <person name="Hutchinson M.I."/>
            <person name="Powell A.J."/>
            <person name="Barry K."/>
            <person name="Miller A.N."/>
            <person name="Grigoriev I.V."/>
            <person name="Debuchy R."/>
            <person name="Gladieux P."/>
            <person name="Hiltunen Thoren M."/>
            <person name="Johannesson H."/>
        </authorList>
    </citation>
    <scope>NUCLEOTIDE SEQUENCE</scope>
    <source>
        <strain evidence="9">SMH4131-1</strain>
    </source>
</reference>
<feature type="region of interest" description="Disordered" evidence="8">
    <location>
        <begin position="115"/>
        <end position="144"/>
    </location>
</feature>
<feature type="compositionally biased region" description="Low complexity" evidence="8">
    <location>
        <begin position="1"/>
        <end position="10"/>
    </location>
</feature>
<comment type="function">
    <text evidence="7">Functions as a component of the nuclear pore complex (NPC).</text>
</comment>
<dbReference type="Gene3D" id="1.10.3450.20">
    <property type="match status" value="1"/>
</dbReference>
<proteinExistence type="inferred from homology"/>
<gene>
    <name evidence="9" type="ORF">B0T19DRAFT_438040</name>
</gene>
<evidence type="ECO:0000256" key="3">
    <source>
        <dbReference type="ARBA" id="ARBA00022927"/>
    </source>
</evidence>
<evidence type="ECO:0000256" key="4">
    <source>
        <dbReference type="ARBA" id="ARBA00023010"/>
    </source>
</evidence>
<dbReference type="PANTHER" id="PTHR13003">
    <property type="entry name" value="NUP107-RELATED"/>
    <property type="match status" value="1"/>
</dbReference>
<dbReference type="FunFam" id="1.10.3450.20:FF:000003">
    <property type="entry name" value="Nuclear pore complex protein"/>
    <property type="match status" value="1"/>
</dbReference>
<dbReference type="EMBL" id="JAUEPO010000001">
    <property type="protein sequence ID" value="KAK3337371.1"/>
    <property type="molecule type" value="Genomic_DNA"/>
</dbReference>
<keyword evidence="6 7" id="KW-0539">Nucleus</keyword>
<evidence type="ECO:0000256" key="1">
    <source>
        <dbReference type="ARBA" id="ARBA00022448"/>
    </source>
</evidence>
<dbReference type="InterPro" id="IPR007252">
    <property type="entry name" value="Nup84/Nup107"/>
</dbReference>
<dbReference type="GO" id="GO:0006606">
    <property type="term" value="P:protein import into nucleus"/>
    <property type="evidence" value="ECO:0007669"/>
    <property type="project" value="TreeGrafter"/>
</dbReference>
<dbReference type="GO" id="GO:0031080">
    <property type="term" value="C:nuclear pore outer ring"/>
    <property type="evidence" value="ECO:0007669"/>
    <property type="project" value="TreeGrafter"/>
</dbReference>
<dbReference type="GO" id="GO:0031965">
    <property type="term" value="C:nuclear membrane"/>
    <property type="evidence" value="ECO:0007669"/>
    <property type="project" value="UniProtKB-SubCell"/>
</dbReference>
<organism evidence="9 10">
    <name type="scientific">Cercophora scortea</name>
    <dbReference type="NCBI Taxonomy" id="314031"/>
    <lineage>
        <taxon>Eukaryota</taxon>
        <taxon>Fungi</taxon>
        <taxon>Dikarya</taxon>
        <taxon>Ascomycota</taxon>
        <taxon>Pezizomycotina</taxon>
        <taxon>Sordariomycetes</taxon>
        <taxon>Sordariomycetidae</taxon>
        <taxon>Sordariales</taxon>
        <taxon>Lasiosphaeriaceae</taxon>
        <taxon>Cercophora</taxon>
    </lineage>
</organism>
<keyword evidence="1 7" id="KW-0813">Transport</keyword>
<evidence type="ECO:0000313" key="10">
    <source>
        <dbReference type="Proteomes" id="UP001286456"/>
    </source>
</evidence>
<evidence type="ECO:0000256" key="7">
    <source>
        <dbReference type="RuleBase" id="RU365072"/>
    </source>
</evidence>
<dbReference type="GO" id="GO:0017056">
    <property type="term" value="F:structural constituent of nuclear pore"/>
    <property type="evidence" value="ECO:0007669"/>
    <property type="project" value="UniProtKB-UniRule"/>
</dbReference>
<keyword evidence="4 7" id="KW-0811">Translocation</keyword>
<keyword evidence="2" id="KW-0509">mRNA transport</keyword>
<evidence type="ECO:0000256" key="5">
    <source>
        <dbReference type="ARBA" id="ARBA00023132"/>
    </source>
</evidence>
<evidence type="ECO:0000256" key="2">
    <source>
        <dbReference type="ARBA" id="ARBA00022816"/>
    </source>
</evidence>
<dbReference type="Gene3D" id="1.20.190.50">
    <property type="match status" value="1"/>
</dbReference>
<feature type="region of interest" description="Disordered" evidence="8">
    <location>
        <begin position="1"/>
        <end position="26"/>
    </location>
</feature>
<keyword evidence="3" id="KW-0653">Protein transport</keyword>
<keyword evidence="10" id="KW-1185">Reference proteome</keyword>